<dbReference type="PROSITE" id="PS50110">
    <property type="entry name" value="RESPONSE_REGULATORY"/>
    <property type="match status" value="1"/>
</dbReference>
<proteinExistence type="predicted"/>
<dbReference type="PROSITE" id="PS51755">
    <property type="entry name" value="OMPR_PHOB"/>
    <property type="match status" value="1"/>
</dbReference>
<accession>G5JG27</accession>
<protein>
    <recommendedName>
        <fullName evidence="11">Heme response regulator HssR</fullName>
    </recommendedName>
</protein>
<comment type="function">
    <text evidence="10">Member of the two-component regulatory system HssS/HssR involved in intracellular heme homeostasis and tempering of staphylococcal virulence. Phosphorylated HssR binds to a direct repeat sequence within hrtAB promoter and activates the expression of hrtAB, an efflux pump, in response to extracellular heme, hemin, hemoglobin or blood.</text>
</comment>
<keyword evidence="3 12" id="KW-0597">Phosphoprotein</keyword>
<dbReference type="Proteomes" id="UP000005413">
    <property type="component" value="Unassembled WGS sequence"/>
</dbReference>
<dbReference type="SUPFAM" id="SSF52172">
    <property type="entry name" value="CheY-like"/>
    <property type="match status" value="1"/>
</dbReference>
<dbReference type="Pfam" id="PF00486">
    <property type="entry name" value="Trans_reg_C"/>
    <property type="match status" value="1"/>
</dbReference>
<organism evidence="16 17">
    <name type="scientific">Staphylococcus simiae CCM 7213 = CCUG 51256</name>
    <dbReference type="NCBI Taxonomy" id="911238"/>
    <lineage>
        <taxon>Bacteria</taxon>
        <taxon>Bacillati</taxon>
        <taxon>Bacillota</taxon>
        <taxon>Bacilli</taxon>
        <taxon>Bacillales</taxon>
        <taxon>Staphylococcaceae</taxon>
        <taxon>Staphylococcus</taxon>
    </lineage>
</organism>
<evidence type="ECO:0000256" key="9">
    <source>
        <dbReference type="ARBA" id="ARBA00023163"/>
    </source>
</evidence>
<evidence type="ECO:0000256" key="5">
    <source>
        <dbReference type="ARBA" id="ARBA00023015"/>
    </source>
</evidence>
<dbReference type="AlphaFoldDB" id="G5JG27"/>
<keyword evidence="5" id="KW-0805">Transcription regulation</keyword>
<evidence type="ECO:0000259" key="15">
    <source>
        <dbReference type="PROSITE" id="PS51755"/>
    </source>
</evidence>
<evidence type="ECO:0000256" key="1">
    <source>
        <dbReference type="ARBA" id="ARBA00004496"/>
    </source>
</evidence>
<evidence type="ECO:0000256" key="8">
    <source>
        <dbReference type="ARBA" id="ARBA00023159"/>
    </source>
</evidence>
<evidence type="ECO:0000256" key="11">
    <source>
        <dbReference type="ARBA" id="ARBA00039976"/>
    </source>
</evidence>
<dbReference type="EMBL" id="AEUN01000038">
    <property type="protein sequence ID" value="EHJ08859.1"/>
    <property type="molecule type" value="Genomic_DNA"/>
</dbReference>
<dbReference type="PANTHER" id="PTHR48111:SF49">
    <property type="entry name" value="HEME RESPONSE REGULATOR HSSR"/>
    <property type="match status" value="1"/>
</dbReference>
<evidence type="ECO:0000256" key="13">
    <source>
        <dbReference type="PROSITE-ProRule" id="PRU01091"/>
    </source>
</evidence>
<keyword evidence="17" id="KW-1185">Reference proteome</keyword>
<dbReference type="GO" id="GO:0005829">
    <property type="term" value="C:cytosol"/>
    <property type="evidence" value="ECO:0007669"/>
    <property type="project" value="TreeGrafter"/>
</dbReference>
<feature type="domain" description="OmpR/PhoB-type" evidence="15">
    <location>
        <begin position="124"/>
        <end position="222"/>
    </location>
</feature>
<name>G5JG27_9STAP</name>
<dbReference type="FunFam" id="1.10.10.10:FF:000018">
    <property type="entry name" value="DNA-binding response regulator ResD"/>
    <property type="match status" value="1"/>
</dbReference>
<feature type="DNA-binding region" description="OmpR/PhoB-type" evidence="13">
    <location>
        <begin position="124"/>
        <end position="222"/>
    </location>
</feature>
<dbReference type="Gene3D" id="1.10.10.10">
    <property type="entry name" value="Winged helix-like DNA-binding domain superfamily/Winged helix DNA-binding domain"/>
    <property type="match status" value="1"/>
</dbReference>
<dbReference type="InterPro" id="IPR039420">
    <property type="entry name" value="WalR-like"/>
</dbReference>
<dbReference type="SMART" id="SM00448">
    <property type="entry name" value="REC"/>
    <property type="match status" value="1"/>
</dbReference>
<keyword evidence="7 13" id="KW-0238">DNA-binding</keyword>
<comment type="caution">
    <text evidence="16">The sequence shown here is derived from an EMBL/GenBank/DDBJ whole genome shotgun (WGS) entry which is preliminary data.</text>
</comment>
<evidence type="ECO:0000313" key="16">
    <source>
        <dbReference type="EMBL" id="EHJ08859.1"/>
    </source>
</evidence>
<keyword evidence="2" id="KW-0963">Cytoplasm</keyword>
<dbReference type="InterPro" id="IPR011006">
    <property type="entry name" value="CheY-like_superfamily"/>
</dbReference>
<dbReference type="GO" id="GO:0000976">
    <property type="term" value="F:transcription cis-regulatory region binding"/>
    <property type="evidence" value="ECO:0007669"/>
    <property type="project" value="TreeGrafter"/>
</dbReference>
<dbReference type="Gene3D" id="3.40.50.2300">
    <property type="match status" value="1"/>
</dbReference>
<reference evidence="16 17" key="1">
    <citation type="journal article" date="2012" name="BMC Genomics">
        <title>Comparative genomic analysis of the genus Staphylococcus including Staphylococcus aureus and its newly described sister species Staphylococcus simiae.</title>
        <authorList>
            <person name="Suzuki H."/>
            <person name="Lefebure T."/>
            <person name="Pavinski Bitar P."/>
            <person name="Stanhope M.J."/>
        </authorList>
    </citation>
    <scope>NUCLEOTIDE SEQUENCE [LARGE SCALE GENOMIC DNA]</scope>
    <source>
        <strain evidence="16 17">CCM 7213</strain>
    </source>
</reference>
<dbReference type="InterPro" id="IPR001867">
    <property type="entry name" value="OmpR/PhoB-type_DNA-bd"/>
</dbReference>
<keyword evidence="4" id="KW-0902">Two-component regulatory system</keyword>
<dbReference type="CDD" id="cd17574">
    <property type="entry name" value="REC_OmpR"/>
    <property type="match status" value="1"/>
</dbReference>
<dbReference type="OrthoDB" id="9790442at2"/>
<evidence type="ECO:0000256" key="6">
    <source>
        <dbReference type="ARBA" id="ARBA00023026"/>
    </source>
</evidence>
<dbReference type="RefSeq" id="WP_002462043.1">
    <property type="nucleotide sequence ID" value="NZ_AEUN01000038.1"/>
</dbReference>
<dbReference type="GO" id="GO:0006355">
    <property type="term" value="P:regulation of DNA-templated transcription"/>
    <property type="evidence" value="ECO:0007669"/>
    <property type="project" value="InterPro"/>
</dbReference>
<feature type="modified residue" description="4-aspartylphosphate" evidence="12">
    <location>
        <position position="52"/>
    </location>
</feature>
<evidence type="ECO:0000313" key="17">
    <source>
        <dbReference type="Proteomes" id="UP000005413"/>
    </source>
</evidence>
<evidence type="ECO:0000256" key="3">
    <source>
        <dbReference type="ARBA" id="ARBA00022553"/>
    </source>
</evidence>
<sequence>MVKCLIVDDDQQILNYVTNHLTKHHIQTYRALGGQQALSLLNHQQVDIAIVDIMMEGMDGFELCQTLKTDYHLPVIMLTARDALSDKERAFLSGTDDYVTKPFEIKELIFRIRAVLRRYDIYTNQELTIGNLTLNQAYMEIQIGSKTITLPNKEFQLLFMLASHPRQIFTREHIIDKIWGMDYEGDTRTVDVHIKRLRQRLQKLAATISIETVRGQGYKVKEHV</sequence>
<dbReference type="PATRIC" id="fig|911238.3.peg.362"/>
<keyword evidence="8" id="KW-0010">Activator</keyword>
<evidence type="ECO:0000256" key="4">
    <source>
        <dbReference type="ARBA" id="ARBA00023012"/>
    </source>
</evidence>
<dbReference type="GO" id="GO:0032993">
    <property type="term" value="C:protein-DNA complex"/>
    <property type="evidence" value="ECO:0007669"/>
    <property type="project" value="TreeGrafter"/>
</dbReference>
<keyword evidence="9" id="KW-0804">Transcription</keyword>
<dbReference type="PANTHER" id="PTHR48111">
    <property type="entry name" value="REGULATOR OF RPOS"/>
    <property type="match status" value="1"/>
</dbReference>
<dbReference type="SMART" id="SM00862">
    <property type="entry name" value="Trans_reg_C"/>
    <property type="match status" value="1"/>
</dbReference>
<dbReference type="GO" id="GO:0000156">
    <property type="term" value="F:phosphorelay response regulator activity"/>
    <property type="evidence" value="ECO:0007669"/>
    <property type="project" value="TreeGrafter"/>
</dbReference>
<evidence type="ECO:0000259" key="14">
    <source>
        <dbReference type="PROSITE" id="PS50110"/>
    </source>
</evidence>
<dbReference type="InterPro" id="IPR001789">
    <property type="entry name" value="Sig_transdc_resp-reg_receiver"/>
</dbReference>
<evidence type="ECO:0000256" key="2">
    <source>
        <dbReference type="ARBA" id="ARBA00022490"/>
    </source>
</evidence>
<dbReference type="InterPro" id="IPR036388">
    <property type="entry name" value="WH-like_DNA-bd_sf"/>
</dbReference>
<feature type="domain" description="Response regulatory" evidence="14">
    <location>
        <begin position="3"/>
        <end position="116"/>
    </location>
</feature>
<dbReference type="Pfam" id="PF00072">
    <property type="entry name" value="Response_reg"/>
    <property type="match status" value="1"/>
</dbReference>
<keyword evidence="6" id="KW-0843">Virulence</keyword>
<comment type="subcellular location">
    <subcellularLocation>
        <location evidence="1">Cytoplasm</location>
    </subcellularLocation>
</comment>
<evidence type="ECO:0000256" key="10">
    <source>
        <dbReference type="ARBA" id="ARBA00037471"/>
    </source>
</evidence>
<evidence type="ECO:0000256" key="7">
    <source>
        <dbReference type="ARBA" id="ARBA00023125"/>
    </source>
</evidence>
<gene>
    <name evidence="16" type="ORF">SS7213T_01958</name>
</gene>
<dbReference type="Gene3D" id="6.10.250.690">
    <property type="match status" value="1"/>
</dbReference>
<evidence type="ECO:0000256" key="12">
    <source>
        <dbReference type="PROSITE-ProRule" id="PRU00169"/>
    </source>
</evidence>
<dbReference type="CDD" id="cd00383">
    <property type="entry name" value="trans_reg_C"/>
    <property type="match status" value="1"/>
</dbReference>